<dbReference type="Proteomes" id="UP000887565">
    <property type="component" value="Unplaced"/>
</dbReference>
<name>A0A915K331_ROMCU</name>
<evidence type="ECO:0000313" key="1">
    <source>
        <dbReference type="Proteomes" id="UP000887565"/>
    </source>
</evidence>
<keyword evidence="1" id="KW-1185">Reference proteome</keyword>
<dbReference type="WBParaSite" id="nRc.2.0.1.t33200-RA">
    <property type="protein sequence ID" value="nRc.2.0.1.t33200-RA"/>
    <property type="gene ID" value="nRc.2.0.1.g33200"/>
</dbReference>
<evidence type="ECO:0000313" key="2">
    <source>
        <dbReference type="WBParaSite" id="nRc.2.0.1.t33200-RA"/>
    </source>
</evidence>
<proteinExistence type="predicted"/>
<dbReference type="AlphaFoldDB" id="A0A915K331"/>
<accession>A0A915K331</accession>
<organism evidence="1 2">
    <name type="scientific">Romanomermis culicivorax</name>
    <name type="common">Nematode worm</name>
    <dbReference type="NCBI Taxonomy" id="13658"/>
    <lineage>
        <taxon>Eukaryota</taxon>
        <taxon>Metazoa</taxon>
        <taxon>Ecdysozoa</taxon>
        <taxon>Nematoda</taxon>
        <taxon>Enoplea</taxon>
        <taxon>Dorylaimia</taxon>
        <taxon>Mermithida</taxon>
        <taxon>Mermithoidea</taxon>
        <taxon>Mermithidae</taxon>
        <taxon>Romanomermis</taxon>
    </lineage>
</organism>
<sequence length="106" mass="12600">MYYHLQFTMIYTFFDLKKGMPGIRISQLSCITIMLNNRMCNTIAKGVERGTLENDLRRRNEPHFLEMLNPLLFLIRLMSHLSLYLHDCQLPSQLNNLWIKPEVRDA</sequence>
<protein>
    <submittedName>
        <fullName evidence="2">Uncharacterized protein</fullName>
    </submittedName>
</protein>
<reference evidence="2" key="1">
    <citation type="submission" date="2022-11" db="UniProtKB">
        <authorList>
            <consortium name="WormBaseParasite"/>
        </authorList>
    </citation>
    <scope>IDENTIFICATION</scope>
</reference>